<gene>
    <name evidence="1" type="ORF">JMJ35_006524</name>
</gene>
<evidence type="ECO:0000313" key="1">
    <source>
        <dbReference type="EMBL" id="KAK0510972.1"/>
    </source>
</evidence>
<sequence length="192" mass="21365">MILRSAYTALLVGGVCEYTRAAPPISSPSSSLFHNANENITLPVNFTVSKLLHLSPPPEPYSYTSHGLKITFYNYGASINRPRALSCIYYAISDAGEIHLADWLDPIDEEDLRYTYLRVQLSLFPIAEMTWSMWFWAAVAIGIFVEQYDCVAFEYEVELLSTHGIVGSGSLDEQDYSVGGGIGTSIERRPHS</sequence>
<evidence type="ECO:0000313" key="2">
    <source>
        <dbReference type="Proteomes" id="UP001166286"/>
    </source>
</evidence>
<proteinExistence type="predicted"/>
<keyword evidence="2" id="KW-1185">Reference proteome</keyword>
<reference evidence="1" key="1">
    <citation type="submission" date="2023-03" db="EMBL/GenBank/DDBJ databases">
        <title>Complete genome of Cladonia borealis.</title>
        <authorList>
            <person name="Park H."/>
        </authorList>
    </citation>
    <scope>NUCLEOTIDE SEQUENCE</scope>
    <source>
        <strain evidence="1">ANT050790</strain>
    </source>
</reference>
<dbReference type="Proteomes" id="UP001166286">
    <property type="component" value="Unassembled WGS sequence"/>
</dbReference>
<protein>
    <submittedName>
        <fullName evidence="1">Uncharacterized protein</fullName>
    </submittedName>
</protein>
<comment type="caution">
    <text evidence="1">The sequence shown here is derived from an EMBL/GenBank/DDBJ whole genome shotgun (WGS) entry which is preliminary data.</text>
</comment>
<dbReference type="EMBL" id="JAFEKC020000014">
    <property type="protein sequence ID" value="KAK0510972.1"/>
    <property type="molecule type" value="Genomic_DNA"/>
</dbReference>
<organism evidence="1 2">
    <name type="scientific">Cladonia borealis</name>
    <dbReference type="NCBI Taxonomy" id="184061"/>
    <lineage>
        <taxon>Eukaryota</taxon>
        <taxon>Fungi</taxon>
        <taxon>Dikarya</taxon>
        <taxon>Ascomycota</taxon>
        <taxon>Pezizomycotina</taxon>
        <taxon>Lecanoromycetes</taxon>
        <taxon>OSLEUM clade</taxon>
        <taxon>Lecanoromycetidae</taxon>
        <taxon>Lecanorales</taxon>
        <taxon>Lecanorineae</taxon>
        <taxon>Cladoniaceae</taxon>
        <taxon>Cladonia</taxon>
    </lineage>
</organism>
<dbReference type="AlphaFoldDB" id="A0AA39V0I7"/>
<name>A0AA39V0I7_9LECA</name>
<accession>A0AA39V0I7</accession>